<evidence type="ECO:0000313" key="7">
    <source>
        <dbReference type="Proteomes" id="UP001165080"/>
    </source>
</evidence>
<evidence type="ECO:0000256" key="2">
    <source>
        <dbReference type="ARBA" id="ARBA00022723"/>
    </source>
</evidence>
<keyword evidence="1" id="KW-0808">Transferase</keyword>
<dbReference type="Gene3D" id="3.40.1190.20">
    <property type="match status" value="2"/>
</dbReference>
<feature type="compositionally biased region" description="Gly residues" evidence="4">
    <location>
        <begin position="264"/>
        <end position="279"/>
    </location>
</feature>
<keyword evidence="2" id="KW-0479">Metal-binding</keyword>
<dbReference type="GO" id="GO:0005737">
    <property type="term" value="C:cytoplasm"/>
    <property type="evidence" value="ECO:0007669"/>
    <property type="project" value="TreeGrafter"/>
</dbReference>
<dbReference type="GO" id="GO:0046872">
    <property type="term" value="F:metal ion binding"/>
    <property type="evidence" value="ECO:0007669"/>
    <property type="project" value="UniProtKB-KW"/>
</dbReference>
<sequence>MADGRLAVLLAHLAPEQQGGSSPPGARSEAPWFAASNGPLVIVGGVCLDIQAQPSSVDVQRGTSVPGQVRQVPGGVGRNMAEALSGLLPPDRPAPVFVSLVGDDTAGAFLTASLRRLRLDLTQLVTCPGAPTPCVSAVLDRGGEVAACVADVTAVEQHLTPERLRECQPQIQQACMLLAEANLSAEALEFVSRTAARARVPVFLEPVSVPKAARLVPALSYATFVSPNAAELMSMADEVRRAARLPLLPRPVLPDDSGERSSSGGSGSKGGTGGGGGGREPSELVEELLRQLAAFAEVLLAQGTSCVVLTLGSLGAALVTLADADAAPRAALEPLDACSNTAAALGAFPHGELTQLGPGGPGRGVTASPTSALMPPLHPHPRAHPHAATIHAARCAASRAAPTNGAGAAGPCCSTAGASNSCRGPLASSQDAASPLLLASTSSSPSSWAHAPAVEGPDAAHEPAARPVAAAPQAAVMTPPLRSRVQVAVQVAHLRALPAEVVSVNGAGDTLVAGMIAALLQQQDPVHALAYGMAAAKRAVESHRNVPDLDFGSLRQDAEAVAATLQRHFFPSALAGAQHVATA</sequence>
<feature type="compositionally biased region" description="Low complexity" evidence="4">
    <location>
        <begin position="439"/>
        <end position="453"/>
    </location>
</feature>
<dbReference type="AlphaFoldDB" id="A0A9W6EZL0"/>
<dbReference type="InterPro" id="IPR029056">
    <property type="entry name" value="Ribokinase-like"/>
</dbReference>
<name>A0A9W6EZL0_9CHLO</name>
<dbReference type="PANTHER" id="PTHR42909:SF1">
    <property type="entry name" value="CARBOHYDRATE KINASE PFKB DOMAIN-CONTAINING PROTEIN"/>
    <property type="match status" value="1"/>
</dbReference>
<reference evidence="6 7" key="1">
    <citation type="journal article" date="2023" name="Commun. Biol.">
        <title>Reorganization of the ancestral sex-determining regions during the evolution of trioecy in Pleodorina starrii.</title>
        <authorList>
            <person name="Takahashi K."/>
            <person name="Suzuki S."/>
            <person name="Kawai-Toyooka H."/>
            <person name="Yamamoto K."/>
            <person name="Hamaji T."/>
            <person name="Ootsuki R."/>
            <person name="Yamaguchi H."/>
            <person name="Kawachi M."/>
            <person name="Higashiyama T."/>
            <person name="Nozaki H."/>
        </authorList>
    </citation>
    <scope>NUCLEOTIDE SEQUENCE [LARGE SCALE GENOMIC DNA]</scope>
    <source>
        <strain evidence="6 7">NIES-4479</strain>
    </source>
</reference>
<dbReference type="PROSITE" id="PS00584">
    <property type="entry name" value="PFKB_KINASES_2"/>
    <property type="match status" value="1"/>
</dbReference>
<dbReference type="GO" id="GO:0016301">
    <property type="term" value="F:kinase activity"/>
    <property type="evidence" value="ECO:0007669"/>
    <property type="project" value="UniProtKB-KW"/>
</dbReference>
<protein>
    <recommendedName>
        <fullName evidence="5">Carbohydrate kinase PfkB domain-containing protein</fullName>
    </recommendedName>
</protein>
<evidence type="ECO:0000256" key="1">
    <source>
        <dbReference type="ARBA" id="ARBA00022679"/>
    </source>
</evidence>
<keyword evidence="7" id="KW-1185">Reference proteome</keyword>
<feature type="region of interest" description="Disordered" evidence="4">
    <location>
        <begin position="439"/>
        <end position="467"/>
    </location>
</feature>
<evidence type="ECO:0000256" key="3">
    <source>
        <dbReference type="ARBA" id="ARBA00022777"/>
    </source>
</evidence>
<comment type="caution">
    <text evidence="6">The sequence shown here is derived from an EMBL/GenBank/DDBJ whole genome shotgun (WGS) entry which is preliminary data.</text>
</comment>
<dbReference type="GO" id="GO:0016798">
    <property type="term" value="F:hydrolase activity, acting on glycosyl bonds"/>
    <property type="evidence" value="ECO:0007669"/>
    <property type="project" value="TreeGrafter"/>
</dbReference>
<dbReference type="SUPFAM" id="SSF53613">
    <property type="entry name" value="Ribokinase-like"/>
    <property type="match status" value="2"/>
</dbReference>
<dbReference type="EMBL" id="BRXU01000003">
    <property type="protein sequence ID" value="GLC50221.1"/>
    <property type="molecule type" value="Genomic_DNA"/>
</dbReference>
<dbReference type="PANTHER" id="PTHR42909">
    <property type="entry name" value="ZGC:136858"/>
    <property type="match status" value="1"/>
</dbReference>
<dbReference type="InterPro" id="IPR002173">
    <property type="entry name" value="Carboh/pur_kinase_PfkB_CS"/>
</dbReference>
<organism evidence="6 7">
    <name type="scientific">Pleodorina starrii</name>
    <dbReference type="NCBI Taxonomy" id="330485"/>
    <lineage>
        <taxon>Eukaryota</taxon>
        <taxon>Viridiplantae</taxon>
        <taxon>Chlorophyta</taxon>
        <taxon>core chlorophytes</taxon>
        <taxon>Chlorophyceae</taxon>
        <taxon>CS clade</taxon>
        <taxon>Chlamydomonadales</taxon>
        <taxon>Volvocaceae</taxon>
        <taxon>Pleodorina</taxon>
    </lineage>
</organism>
<feature type="region of interest" description="Disordered" evidence="4">
    <location>
        <begin position="248"/>
        <end position="281"/>
    </location>
</feature>
<dbReference type="GO" id="GO:0004730">
    <property type="term" value="F:pseudouridylate synthase activity"/>
    <property type="evidence" value="ECO:0007669"/>
    <property type="project" value="TreeGrafter"/>
</dbReference>
<accession>A0A9W6EZL0</accession>
<feature type="domain" description="Carbohydrate kinase PfkB" evidence="5">
    <location>
        <begin position="490"/>
        <end position="543"/>
    </location>
</feature>
<dbReference type="Pfam" id="PF00294">
    <property type="entry name" value="PfkB"/>
    <property type="match status" value="2"/>
</dbReference>
<dbReference type="OrthoDB" id="198885at2759"/>
<keyword evidence="3" id="KW-0418">Kinase</keyword>
<gene>
    <name evidence="6" type="primary">PLEST000290</name>
    <name evidence="6" type="ORF">PLESTB_000355700</name>
</gene>
<proteinExistence type="predicted"/>
<evidence type="ECO:0000259" key="5">
    <source>
        <dbReference type="Pfam" id="PF00294"/>
    </source>
</evidence>
<feature type="domain" description="Carbohydrate kinase PfkB" evidence="5">
    <location>
        <begin position="41"/>
        <end position="236"/>
    </location>
</feature>
<evidence type="ECO:0000256" key="4">
    <source>
        <dbReference type="SAM" id="MobiDB-lite"/>
    </source>
</evidence>
<dbReference type="InterPro" id="IPR011611">
    <property type="entry name" value="PfkB_dom"/>
</dbReference>
<evidence type="ECO:0000313" key="6">
    <source>
        <dbReference type="EMBL" id="GLC50221.1"/>
    </source>
</evidence>
<dbReference type="Proteomes" id="UP001165080">
    <property type="component" value="Unassembled WGS sequence"/>
</dbReference>